<evidence type="ECO:0000313" key="2">
    <source>
        <dbReference type="Proteomes" id="UP001597540"/>
    </source>
</evidence>
<reference evidence="2" key="1">
    <citation type="journal article" date="2019" name="Int. J. Syst. Evol. Microbiol.">
        <title>The Global Catalogue of Microorganisms (GCM) 10K type strain sequencing project: providing services to taxonomists for standard genome sequencing and annotation.</title>
        <authorList>
            <consortium name="The Broad Institute Genomics Platform"/>
            <consortium name="The Broad Institute Genome Sequencing Center for Infectious Disease"/>
            <person name="Wu L."/>
            <person name="Ma J."/>
        </authorList>
    </citation>
    <scope>NUCLEOTIDE SEQUENCE [LARGE SCALE GENOMIC DNA]</scope>
    <source>
        <strain evidence="2">KCTC 33849</strain>
    </source>
</reference>
<dbReference type="PANTHER" id="PTHR37816:SF2">
    <property type="entry name" value="DNA TOPOLOGY MODULATION PROTEIN FLAR-RELATED PROTEIN"/>
    <property type="match status" value="1"/>
</dbReference>
<dbReference type="Gene3D" id="3.40.50.300">
    <property type="entry name" value="P-loop containing nucleotide triphosphate hydrolases"/>
    <property type="match status" value="1"/>
</dbReference>
<organism evidence="1 2">
    <name type="scientific">Paenibacillus shunpengii</name>
    <dbReference type="NCBI Taxonomy" id="2054424"/>
    <lineage>
        <taxon>Bacteria</taxon>
        <taxon>Bacillati</taxon>
        <taxon>Bacillota</taxon>
        <taxon>Bacilli</taxon>
        <taxon>Bacillales</taxon>
        <taxon>Paenibacillaceae</taxon>
        <taxon>Paenibacillus</taxon>
    </lineage>
</organism>
<accession>A0ABW5SRF0</accession>
<comment type="caution">
    <text evidence="1">The sequence shown here is derived from an EMBL/GenBank/DDBJ whole genome shotgun (WGS) entry which is preliminary data.</text>
</comment>
<name>A0ABW5SRF0_9BACL</name>
<gene>
    <name evidence="1" type="ORF">ACFSVM_12105</name>
</gene>
<dbReference type="Proteomes" id="UP001597540">
    <property type="component" value="Unassembled WGS sequence"/>
</dbReference>
<evidence type="ECO:0000313" key="1">
    <source>
        <dbReference type="EMBL" id="MFD2701210.1"/>
    </source>
</evidence>
<sequence>MIIIRIHIIGGAGSGKSHIANLLQKELNIRHYDLDDIFWDNSSEHYGVKTPEDVRRRKLERVLQFDQWILEGVYIKWVEPSLSTADKIFVLKPSLELQERRIWDRYYKRLAGELPSKKKETKEGIYKLIDWNRNYNDTKLSQFIQEFSYKEKLIVLENNMDIYKYL</sequence>
<proteinExistence type="predicted"/>
<dbReference type="PANTHER" id="PTHR37816">
    <property type="entry name" value="YALI0E33011P"/>
    <property type="match status" value="1"/>
</dbReference>
<dbReference type="InterPro" id="IPR052922">
    <property type="entry name" value="Cytidylate_Kinase-2"/>
</dbReference>
<dbReference type="SUPFAM" id="SSF52540">
    <property type="entry name" value="P-loop containing nucleoside triphosphate hydrolases"/>
    <property type="match status" value="1"/>
</dbReference>
<dbReference type="RefSeq" id="WP_083655935.1">
    <property type="nucleotide sequence ID" value="NZ_JBHUMJ010000002.1"/>
</dbReference>
<dbReference type="EMBL" id="JBHUMJ010000002">
    <property type="protein sequence ID" value="MFD2701210.1"/>
    <property type="molecule type" value="Genomic_DNA"/>
</dbReference>
<protein>
    <submittedName>
        <fullName evidence="1">DNA topology modulation protein FlaR</fullName>
    </submittedName>
</protein>
<keyword evidence="2" id="KW-1185">Reference proteome</keyword>
<dbReference type="InterPro" id="IPR027417">
    <property type="entry name" value="P-loop_NTPase"/>
</dbReference>